<accession>A0A8H3QKQ6</accession>
<dbReference type="PROSITE" id="PS00116">
    <property type="entry name" value="DNA_POLYMERASE_B"/>
    <property type="match status" value="1"/>
</dbReference>
<dbReference type="OrthoDB" id="2425572at2759"/>
<dbReference type="EMBL" id="BLAL01000068">
    <property type="protein sequence ID" value="GES83328.1"/>
    <property type="molecule type" value="Genomic_DNA"/>
</dbReference>
<gene>
    <name evidence="1" type="ORF">RCL2_001048700</name>
</gene>
<dbReference type="AlphaFoldDB" id="A0A8H3QKQ6"/>
<dbReference type="GO" id="GO:0003676">
    <property type="term" value="F:nucleic acid binding"/>
    <property type="evidence" value="ECO:0007669"/>
    <property type="project" value="InterPro"/>
</dbReference>
<protein>
    <submittedName>
        <fullName evidence="1">DNA polymerase family B-domain-containing protein</fullName>
    </submittedName>
</protein>
<name>A0A8H3QKQ6_9GLOM</name>
<comment type="caution">
    <text evidence="1">The sequence shown here is derived from an EMBL/GenBank/DDBJ whole genome shotgun (WGS) entry which is preliminary data.</text>
</comment>
<dbReference type="Gene3D" id="3.90.1600.10">
    <property type="entry name" value="Palm domain of DNA polymerase"/>
    <property type="match status" value="1"/>
</dbReference>
<organism evidence="1 2">
    <name type="scientific">Rhizophagus clarus</name>
    <dbReference type="NCBI Taxonomy" id="94130"/>
    <lineage>
        <taxon>Eukaryota</taxon>
        <taxon>Fungi</taxon>
        <taxon>Fungi incertae sedis</taxon>
        <taxon>Mucoromycota</taxon>
        <taxon>Glomeromycotina</taxon>
        <taxon>Glomeromycetes</taxon>
        <taxon>Glomerales</taxon>
        <taxon>Glomeraceae</taxon>
        <taxon>Rhizophagus</taxon>
    </lineage>
</organism>
<evidence type="ECO:0000313" key="2">
    <source>
        <dbReference type="Proteomes" id="UP000615446"/>
    </source>
</evidence>
<reference evidence="1" key="1">
    <citation type="submission" date="2019-10" db="EMBL/GenBank/DDBJ databases">
        <title>Conservation and host-specific expression of non-tandemly repeated heterogenous ribosome RNA gene in arbuscular mycorrhizal fungi.</title>
        <authorList>
            <person name="Maeda T."/>
            <person name="Kobayashi Y."/>
            <person name="Nakagawa T."/>
            <person name="Ezawa T."/>
            <person name="Yamaguchi K."/>
            <person name="Bino T."/>
            <person name="Nishimoto Y."/>
            <person name="Shigenobu S."/>
            <person name="Kawaguchi M."/>
        </authorList>
    </citation>
    <scope>NUCLEOTIDE SEQUENCE</scope>
    <source>
        <strain evidence="1">HR1</strain>
    </source>
</reference>
<proteinExistence type="predicted"/>
<dbReference type="InterPro" id="IPR043502">
    <property type="entry name" value="DNA/RNA_pol_sf"/>
</dbReference>
<sequence>MSYNLSPEKMVSTLLEADKLKRENKVLHSIKFKYGGKPVIYQKKDFEIKYGDTDSLYLTYPDSCYKQCNLVYNGGKGAISKLKYWTEMIKITMGAMEKLRNEVNGFFKLKTRSDYLKMAYKEVLFSVVFTGKKKYFGIKHEDAVNLSLKNPFIRGINTVKQGKSQLFKTIGEQIISEVRDINNERSLHKIVKDVLRDAIINPNQWSFKQFIETNA</sequence>
<dbReference type="InterPro" id="IPR023211">
    <property type="entry name" value="DNA_pol_palm_dom_sf"/>
</dbReference>
<dbReference type="SUPFAM" id="SSF56672">
    <property type="entry name" value="DNA/RNA polymerases"/>
    <property type="match status" value="1"/>
</dbReference>
<evidence type="ECO:0000313" key="1">
    <source>
        <dbReference type="EMBL" id="GES83328.1"/>
    </source>
</evidence>
<dbReference type="Proteomes" id="UP000615446">
    <property type="component" value="Unassembled WGS sequence"/>
</dbReference>
<dbReference type="GO" id="GO:0000166">
    <property type="term" value="F:nucleotide binding"/>
    <property type="evidence" value="ECO:0007669"/>
    <property type="project" value="InterPro"/>
</dbReference>
<dbReference type="InterPro" id="IPR017964">
    <property type="entry name" value="DNA-dir_DNA_pol_B_CS"/>
</dbReference>